<sequence length="43" mass="4989">MSINKALEIIEENQKVADFIGEIDEQTIIDAENKFKGEIFYKL</sequence>
<dbReference type="RefSeq" id="WP_268745185.1">
    <property type="nucleotide sequence ID" value="NZ_JACJHX010000006.1"/>
</dbReference>
<keyword evidence="2" id="KW-1185">Reference proteome</keyword>
<accession>A0ABR6CQH6</accession>
<dbReference type="Proteomes" id="UP000626697">
    <property type="component" value="Unassembled WGS sequence"/>
</dbReference>
<gene>
    <name evidence="1" type="ORF">HNP81_002505</name>
</gene>
<dbReference type="EMBL" id="JACJHX010000006">
    <property type="protein sequence ID" value="MBA9027215.1"/>
    <property type="molecule type" value="Genomic_DNA"/>
</dbReference>
<name>A0ABR6CQH6_9BACI</name>
<evidence type="ECO:0000313" key="2">
    <source>
        <dbReference type="Proteomes" id="UP000626697"/>
    </source>
</evidence>
<evidence type="ECO:0000313" key="1">
    <source>
        <dbReference type="EMBL" id="MBA9027215.1"/>
    </source>
</evidence>
<proteinExistence type="predicted"/>
<protein>
    <submittedName>
        <fullName evidence="1">Uncharacterized protein</fullName>
    </submittedName>
</protein>
<comment type="caution">
    <text evidence="1">The sequence shown here is derived from an EMBL/GenBank/DDBJ whole genome shotgun (WGS) entry which is preliminary data.</text>
</comment>
<organism evidence="1 2">
    <name type="scientific">Peribacillus huizhouensis</name>
    <dbReference type="NCBI Taxonomy" id="1501239"/>
    <lineage>
        <taxon>Bacteria</taxon>
        <taxon>Bacillati</taxon>
        <taxon>Bacillota</taxon>
        <taxon>Bacilli</taxon>
        <taxon>Bacillales</taxon>
        <taxon>Bacillaceae</taxon>
        <taxon>Peribacillus</taxon>
    </lineage>
</organism>
<reference evidence="1 2" key="1">
    <citation type="submission" date="2020-08" db="EMBL/GenBank/DDBJ databases">
        <title>Genomic Encyclopedia of Type Strains, Phase IV (KMG-IV): sequencing the most valuable type-strain genomes for metagenomic binning, comparative biology and taxonomic classification.</title>
        <authorList>
            <person name="Goeker M."/>
        </authorList>
    </citation>
    <scope>NUCLEOTIDE SEQUENCE [LARGE SCALE GENOMIC DNA]</scope>
    <source>
        <strain evidence="1 2">DSM 105481</strain>
    </source>
</reference>